<dbReference type="AlphaFoldDB" id="A0A6P5EV16"/>
<reference evidence="3" key="2">
    <citation type="submission" date="2025-08" db="UniProtKB">
        <authorList>
            <consortium name="RefSeq"/>
        </authorList>
    </citation>
    <scope>IDENTIFICATION</scope>
    <source>
        <tissue evidence="3">Leaf</tissue>
    </source>
</reference>
<evidence type="ECO:0000256" key="1">
    <source>
        <dbReference type="SAM" id="MobiDB-lite"/>
    </source>
</evidence>
<protein>
    <submittedName>
        <fullName evidence="3">Uncharacterized protein LOC109707870</fullName>
    </submittedName>
</protein>
<keyword evidence="2" id="KW-1185">Reference proteome</keyword>
<organism evidence="2 3">
    <name type="scientific">Ananas comosus</name>
    <name type="common">Pineapple</name>
    <name type="synonym">Ananas ananas</name>
    <dbReference type="NCBI Taxonomy" id="4615"/>
    <lineage>
        <taxon>Eukaryota</taxon>
        <taxon>Viridiplantae</taxon>
        <taxon>Streptophyta</taxon>
        <taxon>Embryophyta</taxon>
        <taxon>Tracheophyta</taxon>
        <taxon>Spermatophyta</taxon>
        <taxon>Magnoliopsida</taxon>
        <taxon>Liliopsida</taxon>
        <taxon>Poales</taxon>
        <taxon>Bromeliaceae</taxon>
        <taxon>Bromelioideae</taxon>
        <taxon>Ananas</taxon>
    </lineage>
</organism>
<dbReference type="PANTHER" id="PTHR34190:SF4">
    <property type="entry name" value="EXPRESSED PROTEIN"/>
    <property type="match status" value="1"/>
</dbReference>
<feature type="region of interest" description="Disordered" evidence="1">
    <location>
        <begin position="148"/>
        <end position="201"/>
    </location>
</feature>
<dbReference type="RefSeq" id="XP_020084985.1">
    <property type="nucleotide sequence ID" value="XM_020229396.1"/>
</dbReference>
<gene>
    <name evidence="3" type="primary">LOC109707870</name>
</gene>
<feature type="compositionally biased region" description="Basic residues" evidence="1">
    <location>
        <begin position="179"/>
        <end position="201"/>
    </location>
</feature>
<dbReference type="Proteomes" id="UP000515123">
    <property type="component" value="Linkage group 3"/>
</dbReference>
<reference evidence="2" key="1">
    <citation type="journal article" date="2015" name="Nat. Genet.">
        <title>The pineapple genome and the evolution of CAM photosynthesis.</title>
        <authorList>
            <person name="Ming R."/>
            <person name="VanBuren R."/>
            <person name="Wai C.M."/>
            <person name="Tang H."/>
            <person name="Schatz M.C."/>
            <person name="Bowers J.E."/>
            <person name="Lyons E."/>
            <person name="Wang M.L."/>
            <person name="Chen J."/>
            <person name="Biggers E."/>
            <person name="Zhang J."/>
            <person name="Huang L."/>
            <person name="Zhang L."/>
            <person name="Miao W."/>
            <person name="Zhang J."/>
            <person name="Ye Z."/>
            <person name="Miao C."/>
            <person name="Lin Z."/>
            <person name="Wang H."/>
            <person name="Zhou H."/>
            <person name="Yim W.C."/>
            <person name="Priest H.D."/>
            <person name="Zheng C."/>
            <person name="Woodhouse M."/>
            <person name="Edger P.P."/>
            <person name="Guyot R."/>
            <person name="Guo H.B."/>
            <person name="Guo H."/>
            <person name="Zheng G."/>
            <person name="Singh R."/>
            <person name="Sharma A."/>
            <person name="Min X."/>
            <person name="Zheng Y."/>
            <person name="Lee H."/>
            <person name="Gurtowski J."/>
            <person name="Sedlazeck F.J."/>
            <person name="Harkess A."/>
            <person name="McKain M.R."/>
            <person name="Liao Z."/>
            <person name="Fang J."/>
            <person name="Liu J."/>
            <person name="Zhang X."/>
            <person name="Zhang Q."/>
            <person name="Hu W."/>
            <person name="Qin Y."/>
            <person name="Wang K."/>
            <person name="Chen L.Y."/>
            <person name="Shirley N."/>
            <person name="Lin Y.R."/>
            <person name="Liu L.Y."/>
            <person name="Hernandez A.G."/>
            <person name="Wright C.L."/>
            <person name="Bulone V."/>
            <person name="Tuskan G.A."/>
            <person name="Heath K."/>
            <person name="Zee F."/>
            <person name="Moore P.H."/>
            <person name="Sunkar R."/>
            <person name="Leebens-Mack J.H."/>
            <person name="Mockler T."/>
            <person name="Bennetzen J.L."/>
            <person name="Freeling M."/>
            <person name="Sankoff D."/>
            <person name="Paterson A.H."/>
            <person name="Zhu X."/>
            <person name="Yang X."/>
            <person name="Smith J.A."/>
            <person name="Cushman J.C."/>
            <person name="Paull R.E."/>
            <person name="Yu Q."/>
        </authorList>
    </citation>
    <scope>NUCLEOTIDE SEQUENCE [LARGE SCALE GENOMIC DNA]</scope>
    <source>
        <strain evidence="2">cv. F153</strain>
    </source>
</reference>
<dbReference type="GeneID" id="109707870"/>
<evidence type="ECO:0000313" key="3">
    <source>
        <dbReference type="RefSeq" id="XP_020084985.1"/>
    </source>
</evidence>
<sequence>MLEREKNGRSKKEISCAIVAEVGSPRCPDGVFTRSNVVGAPTPAPAPFARTRSCVPLQMAVEEAHEKGSVLDRVARLEHRLAQLSLKMEGSSVSSSSTVHSSENPSLTIRQISSGREQFFSCQSFNDQFLECQDKSQQTVNTNNHSLQGEIVGDKQMPKRSFEGQGHSHVTEYPTDTRKNKKKNRKKKPHKSWRCKRLLGC</sequence>
<name>A0A6P5EV16_ANACO</name>
<dbReference type="PANTHER" id="PTHR34190">
    <property type="entry name" value="EXPRESSED PROTEIN"/>
    <property type="match status" value="1"/>
</dbReference>
<feature type="compositionally biased region" description="Basic and acidic residues" evidence="1">
    <location>
        <begin position="152"/>
        <end position="162"/>
    </location>
</feature>
<proteinExistence type="predicted"/>
<dbReference type="OrthoDB" id="783251at2759"/>
<evidence type="ECO:0000313" key="2">
    <source>
        <dbReference type="Proteomes" id="UP000515123"/>
    </source>
</evidence>
<accession>A0A6P5EV16</accession>